<name>A0A5D0NEF5_9ACTN</name>
<protein>
    <submittedName>
        <fullName evidence="1">Uncharacterized protein</fullName>
    </submittedName>
</protein>
<dbReference type="Proteomes" id="UP000323380">
    <property type="component" value="Unassembled WGS sequence"/>
</dbReference>
<evidence type="ECO:0000313" key="1">
    <source>
        <dbReference type="EMBL" id="TYB42747.1"/>
    </source>
</evidence>
<organism evidence="1 2">
    <name type="scientific">Actinomadura chibensis</name>
    <dbReference type="NCBI Taxonomy" id="392828"/>
    <lineage>
        <taxon>Bacteria</taxon>
        <taxon>Bacillati</taxon>
        <taxon>Actinomycetota</taxon>
        <taxon>Actinomycetes</taxon>
        <taxon>Streptosporangiales</taxon>
        <taxon>Thermomonosporaceae</taxon>
        <taxon>Actinomadura</taxon>
    </lineage>
</organism>
<keyword evidence="2" id="KW-1185">Reference proteome</keyword>
<reference evidence="1 2" key="1">
    <citation type="submission" date="2019-08" db="EMBL/GenBank/DDBJ databases">
        <title>Actinomadura sp. nov. CYP1-5 isolated from mountain soil.</title>
        <authorList>
            <person name="Songsumanus A."/>
            <person name="Kuncharoen N."/>
            <person name="Kudo T."/>
            <person name="Yuki M."/>
            <person name="Igarashi Y."/>
            <person name="Tanasupawat S."/>
        </authorList>
    </citation>
    <scope>NUCLEOTIDE SEQUENCE [LARGE SCALE GENOMIC DNA]</scope>
    <source>
        <strain evidence="1 2">JCM 14158</strain>
    </source>
</reference>
<gene>
    <name evidence="1" type="ORF">FXF69_28615</name>
</gene>
<dbReference type="EMBL" id="VSFG01000007">
    <property type="protein sequence ID" value="TYB42747.1"/>
    <property type="molecule type" value="Genomic_DNA"/>
</dbReference>
<sequence length="485" mass="52048">MAYFVLPGRGKRVYRLAVARRIVDGTARGARDRSPAGYARRRTRVLRRAMRPSRRLRVGLGPWLRALPPRLPDPALTAALARLDPEVRVAYVLRHVEGLPRYAVRDQLIELRVRDPWAAIRAADATRPPGGRRPERFEPVLRPVRTRSALPLGTAVFLTAGLVAVLVATEHQAPRPRGPRVVTAAPDAWRSVRALDAWPARGDLVRDRAFTARAARAWAAPGDRRGVQLLYAGRVDGVPLAVLRRGDRLARYTRADLDAVAAPADPSAPIALGGGRYLLAPWDPRPEALTGGPLPVADGVTGPARAATACGRGPLFHLGGRTLGDLGGPHPAVLGYHGPRHRAGGAERPARLGADGRRVWNRLACLVRPGARPVAEATAWDFWTGPLPDGGKKADWVCTRLAYSGGGAAARATLLGAGDRDTGPCDAARPVSGTRWRSPSGRWYYLAAAGRGLVPHATGVARPDTRNRLLVAAGPRDARVTLTAR</sequence>
<evidence type="ECO:0000313" key="2">
    <source>
        <dbReference type="Proteomes" id="UP000323380"/>
    </source>
</evidence>
<dbReference type="RefSeq" id="WP_067890037.1">
    <property type="nucleotide sequence ID" value="NZ_VSFG01000007.1"/>
</dbReference>
<dbReference type="AlphaFoldDB" id="A0A5D0NEF5"/>
<comment type="caution">
    <text evidence="1">The sequence shown here is derived from an EMBL/GenBank/DDBJ whole genome shotgun (WGS) entry which is preliminary data.</text>
</comment>
<accession>A0A5D0NEF5</accession>
<proteinExistence type="predicted"/>